<proteinExistence type="predicted"/>
<feature type="compositionally biased region" description="Gly residues" evidence="1">
    <location>
        <begin position="266"/>
        <end position="278"/>
    </location>
</feature>
<dbReference type="EMBL" id="JAGSMN010000119">
    <property type="protein sequence ID" value="MBR7672621.1"/>
    <property type="molecule type" value="Genomic_DNA"/>
</dbReference>
<organism evidence="3 4">
    <name type="scientific">Streptomyces daliensis</name>
    <dbReference type="NCBI Taxonomy" id="299421"/>
    <lineage>
        <taxon>Bacteria</taxon>
        <taxon>Bacillati</taxon>
        <taxon>Actinomycetota</taxon>
        <taxon>Actinomycetes</taxon>
        <taxon>Kitasatosporales</taxon>
        <taxon>Streptomycetaceae</taxon>
        <taxon>Streptomyces</taxon>
    </lineage>
</organism>
<keyword evidence="2" id="KW-0472">Membrane</keyword>
<sequence>MTDTDTVPFAGAQAPPAPHPTTTKPYAKTGKSSETPPADKPNARQQTQEPTETLGGVLAPGGILTGVIGLCWLIHQFGLSAVVLGLITCAAVAVGTVTAVSRRRTRRPGRLGSSPGRARSPGTGSGRSGGGLRGSRAGSRTGSRNGTSSPRSSAAKPGRRTTGADTGGPAASRKPSGLSGAKNRPAAAGRLNAAPQRPGGPGQSGALGRNAAATGGTGRRLPRSTKPAAAGARTGSGQLPRPGSGSKASSGLGRLGKHPNRKHAGGTSGRGPGSGAKGAGRSADMKGQGKDTSPRAATSPLSSKARKSAKKLGKAALGNRDQDAATTPDPRKLKAQPKKSRKGEKAGKPGKSGKKKRRSATSRPAPMSMARRGSYWAGRKLRKHTSALTRQRLRQAAAPLRMAARAARRYGSPLLARAWRYGTRGVLNAHMALGSVRYSTIGPNWLRPLSRVFHTLTTPAARVLAWAGTLGWLNRWMYQHTSGGSPASAAASPTAPHRRRTRSAGASHRPISHPGKITAPASKGVPVGSIEHTMPLRYAAETVRNAGAMMVLNPADNMVGYESVMHALTDVQNAIGDVIRMAAMSSRENFKVNAAIPEAYDDTSVYAYALAGRLESIPTLYRIIHAEQIDNIENPTPQGAKWDQSANN</sequence>
<keyword evidence="2" id="KW-1133">Transmembrane helix</keyword>
<feature type="compositionally biased region" description="Gly residues" evidence="1">
    <location>
        <begin position="123"/>
        <end position="133"/>
    </location>
</feature>
<feature type="transmembrane region" description="Helical" evidence="2">
    <location>
        <begin position="81"/>
        <end position="100"/>
    </location>
</feature>
<feature type="compositionally biased region" description="Low complexity" evidence="1">
    <location>
        <begin position="484"/>
        <end position="495"/>
    </location>
</feature>
<feature type="compositionally biased region" description="Basic residues" evidence="1">
    <location>
        <begin position="333"/>
        <end position="342"/>
    </location>
</feature>
<protein>
    <submittedName>
        <fullName evidence="3">Uncharacterized protein</fullName>
    </submittedName>
</protein>
<feature type="compositionally biased region" description="Low complexity" evidence="1">
    <location>
        <begin position="8"/>
        <end position="29"/>
    </location>
</feature>
<feature type="compositionally biased region" description="Basic residues" evidence="1">
    <location>
        <begin position="304"/>
        <end position="313"/>
    </location>
</feature>
<feature type="compositionally biased region" description="Basic residues" evidence="1">
    <location>
        <begin position="255"/>
        <end position="264"/>
    </location>
</feature>
<feature type="compositionally biased region" description="Basic and acidic residues" evidence="1">
    <location>
        <begin position="283"/>
        <end position="293"/>
    </location>
</feature>
<keyword evidence="4" id="KW-1185">Reference proteome</keyword>
<name>A0A8T4IKJ8_9ACTN</name>
<dbReference type="AlphaFoldDB" id="A0A8T4IKJ8"/>
<feature type="region of interest" description="Disordered" evidence="1">
    <location>
        <begin position="98"/>
        <end position="375"/>
    </location>
</feature>
<feature type="compositionally biased region" description="Basic residues" evidence="1">
    <location>
        <begin position="351"/>
        <end position="360"/>
    </location>
</feature>
<evidence type="ECO:0000313" key="3">
    <source>
        <dbReference type="EMBL" id="MBR7672621.1"/>
    </source>
</evidence>
<feature type="region of interest" description="Disordered" evidence="1">
    <location>
        <begin position="484"/>
        <end position="524"/>
    </location>
</feature>
<dbReference type="Proteomes" id="UP000675554">
    <property type="component" value="Unassembled WGS sequence"/>
</dbReference>
<gene>
    <name evidence="3" type="ORF">KDA82_06205</name>
</gene>
<feature type="compositionally biased region" description="Low complexity" evidence="1">
    <location>
        <begin position="110"/>
        <end position="122"/>
    </location>
</feature>
<evidence type="ECO:0000256" key="1">
    <source>
        <dbReference type="SAM" id="MobiDB-lite"/>
    </source>
</evidence>
<feature type="transmembrane region" description="Helical" evidence="2">
    <location>
        <begin position="54"/>
        <end position="75"/>
    </location>
</feature>
<comment type="caution">
    <text evidence="3">The sequence shown here is derived from an EMBL/GenBank/DDBJ whole genome shotgun (WGS) entry which is preliminary data.</text>
</comment>
<evidence type="ECO:0000256" key="2">
    <source>
        <dbReference type="SAM" id="Phobius"/>
    </source>
</evidence>
<feature type="compositionally biased region" description="Low complexity" evidence="1">
    <location>
        <begin position="134"/>
        <end position="154"/>
    </location>
</feature>
<reference evidence="3" key="1">
    <citation type="submission" date="2021-04" db="EMBL/GenBank/DDBJ databases">
        <title>Sequencing of actinobacteria type strains.</title>
        <authorList>
            <person name="Nguyen G.-S."/>
            <person name="Wentzel A."/>
        </authorList>
    </citation>
    <scope>NUCLEOTIDE SEQUENCE</scope>
    <source>
        <strain evidence="3">DSM 42095</strain>
    </source>
</reference>
<accession>A0A8T4IKJ8</accession>
<evidence type="ECO:0000313" key="4">
    <source>
        <dbReference type="Proteomes" id="UP000675554"/>
    </source>
</evidence>
<keyword evidence="2" id="KW-0812">Transmembrane</keyword>
<feature type="region of interest" description="Disordered" evidence="1">
    <location>
        <begin position="1"/>
        <end position="57"/>
    </location>
</feature>